<sequence length="168" mass="19440">MDPKLTALIKISGPIKSHWASVNGLNFNDLLSSSEYKEKHREEMISWSDSIRDKDYGFFCKAAVEMYNAKEKPIWIVSDIRRRTDIKWFRENYGIAIKTIRVVADDNVRKERGWVFVNGIDDVPSECDLDSVKDWDIIIHNNGTENLETFLVGLINETKNCLELSNIL</sequence>
<keyword evidence="11" id="KW-0067">ATP-binding</keyword>
<evidence type="ECO:0000256" key="16">
    <source>
        <dbReference type="ARBA" id="ARBA00023221"/>
    </source>
</evidence>
<evidence type="ECO:0000256" key="11">
    <source>
        <dbReference type="ARBA" id="ARBA00022840"/>
    </source>
</evidence>
<dbReference type="EC" id="2.7.4.2" evidence="3"/>
<dbReference type="PANTHER" id="PTHR13101:SF1">
    <property type="entry name" value="PHOSPHOMEVALONATE KINASE"/>
    <property type="match status" value="1"/>
</dbReference>
<evidence type="ECO:0000256" key="10">
    <source>
        <dbReference type="ARBA" id="ARBA00022778"/>
    </source>
</evidence>
<evidence type="ECO:0000256" key="17">
    <source>
        <dbReference type="ARBA" id="ARBA00034549"/>
    </source>
</evidence>
<evidence type="ECO:0000256" key="8">
    <source>
        <dbReference type="ARBA" id="ARBA00022741"/>
    </source>
</evidence>
<evidence type="ECO:0000256" key="3">
    <source>
        <dbReference type="ARBA" id="ARBA00012958"/>
    </source>
</evidence>
<evidence type="ECO:0000256" key="12">
    <source>
        <dbReference type="ARBA" id="ARBA00022955"/>
    </source>
</evidence>
<dbReference type="AlphaFoldDB" id="A0ABD0YUE6"/>
<keyword evidence="14" id="KW-0443">Lipid metabolism</keyword>
<evidence type="ECO:0000256" key="2">
    <source>
        <dbReference type="ARBA" id="ARBA00005017"/>
    </source>
</evidence>
<organism evidence="18 19">
    <name type="scientific">Ranatra chinensis</name>
    <dbReference type="NCBI Taxonomy" id="642074"/>
    <lineage>
        <taxon>Eukaryota</taxon>
        <taxon>Metazoa</taxon>
        <taxon>Ecdysozoa</taxon>
        <taxon>Arthropoda</taxon>
        <taxon>Hexapoda</taxon>
        <taxon>Insecta</taxon>
        <taxon>Pterygota</taxon>
        <taxon>Neoptera</taxon>
        <taxon>Paraneoptera</taxon>
        <taxon>Hemiptera</taxon>
        <taxon>Heteroptera</taxon>
        <taxon>Panheteroptera</taxon>
        <taxon>Nepomorpha</taxon>
        <taxon>Nepidae</taxon>
        <taxon>Ranatrinae</taxon>
        <taxon>Ranatra</taxon>
    </lineage>
</organism>
<accession>A0ABD0YUE6</accession>
<evidence type="ECO:0000256" key="1">
    <source>
        <dbReference type="ARBA" id="ARBA00004514"/>
    </source>
</evidence>
<evidence type="ECO:0000256" key="14">
    <source>
        <dbReference type="ARBA" id="ARBA00023098"/>
    </source>
</evidence>
<keyword evidence="5" id="KW-0444">Lipid biosynthesis</keyword>
<dbReference type="EMBL" id="JBFDAA010000002">
    <property type="protein sequence ID" value="KAL1139571.1"/>
    <property type="molecule type" value="Genomic_DNA"/>
</dbReference>
<dbReference type="InterPro" id="IPR005919">
    <property type="entry name" value="Pmev_kin_anim"/>
</dbReference>
<dbReference type="Pfam" id="PF04275">
    <property type="entry name" value="P-mevalo_kinase"/>
    <property type="match status" value="1"/>
</dbReference>
<dbReference type="InterPro" id="IPR027417">
    <property type="entry name" value="P-loop_NTPase"/>
</dbReference>
<evidence type="ECO:0000256" key="7">
    <source>
        <dbReference type="ARBA" id="ARBA00022679"/>
    </source>
</evidence>
<name>A0ABD0YUE6_9HEMI</name>
<keyword evidence="9" id="KW-0418">Kinase</keyword>
<keyword evidence="16" id="KW-0753">Steroid metabolism</keyword>
<keyword evidence="15" id="KW-1207">Sterol metabolism</keyword>
<keyword evidence="7" id="KW-0808">Transferase</keyword>
<keyword evidence="12" id="KW-0752">Steroid biosynthesis</keyword>
<keyword evidence="4" id="KW-0963">Cytoplasm</keyword>
<evidence type="ECO:0000313" key="18">
    <source>
        <dbReference type="EMBL" id="KAL1139571.1"/>
    </source>
</evidence>
<dbReference type="Gene3D" id="3.40.50.300">
    <property type="entry name" value="P-loop containing nucleotide triphosphate hydrolases"/>
    <property type="match status" value="1"/>
</dbReference>
<evidence type="ECO:0000313" key="19">
    <source>
        <dbReference type="Proteomes" id="UP001558652"/>
    </source>
</evidence>
<keyword evidence="19" id="KW-1185">Reference proteome</keyword>
<keyword evidence="8" id="KW-0547">Nucleotide-binding</keyword>
<evidence type="ECO:0000256" key="9">
    <source>
        <dbReference type="ARBA" id="ARBA00022777"/>
    </source>
</evidence>
<keyword evidence="6" id="KW-0153">Cholesterol metabolism</keyword>
<evidence type="ECO:0000256" key="5">
    <source>
        <dbReference type="ARBA" id="ARBA00022516"/>
    </source>
</evidence>
<evidence type="ECO:0000256" key="4">
    <source>
        <dbReference type="ARBA" id="ARBA00022490"/>
    </source>
</evidence>
<evidence type="ECO:0000256" key="15">
    <source>
        <dbReference type="ARBA" id="ARBA00023166"/>
    </source>
</evidence>
<dbReference type="Proteomes" id="UP001558652">
    <property type="component" value="Unassembled WGS sequence"/>
</dbReference>
<dbReference type="GO" id="GO:0004631">
    <property type="term" value="F:phosphomevalonate kinase activity"/>
    <property type="evidence" value="ECO:0007669"/>
    <property type="project" value="UniProtKB-EC"/>
</dbReference>
<dbReference type="GO" id="GO:0005829">
    <property type="term" value="C:cytosol"/>
    <property type="evidence" value="ECO:0007669"/>
    <property type="project" value="UniProtKB-SubCell"/>
</dbReference>
<comment type="caution">
    <text evidence="18">The sequence shown here is derived from an EMBL/GenBank/DDBJ whole genome shotgun (WGS) entry which is preliminary data.</text>
</comment>
<evidence type="ECO:0000256" key="6">
    <source>
        <dbReference type="ARBA" id="ARBA00022548"/>
    </source>
</evidence>
<proteinExistence type="predicted"/>
<dbReference type="PANTHER" id="PTHR13101">
    <property type="entry name" value="PHOSPHOMEVALONATE KINASE"/>
    <property type="match status" value="1"/>
</dbReference>
<comment type="pathway">
    <text evidence="2">Isoprenoid biosynthesis; isopentenyl diphosphate biosynthesis via mevalonate pathway; isopentenyl diphosphate from (R)-mevalonate: step 2/3.</text>
</comment>
<comment type="subcellular location">
    <subcellularLocation>
        <location evidence="1">Cytoplasm</location>
        <location evidence="1">Cytosol</location>
    </subcellularLocation>
</comment>
<dbReference type="GO" id="GO:0005524">
    <property type="term" value="F:ATP binding"/>
    <property type="evidence" value="ECO:0007669"/>
    <property type="project" value="UniProtKB-KW"/>
</dbReference>
<keyword evidence="13" id="KW-0756">Sterol biosynthesis</keyword>
<reference evidence="18 19" key="1">
    <citation type="submission" date="2024-07" db="EMBL/GenBank/DDBJ databases">
        <title>Chromosome-level genome assembly of the water stick insect Ranatra chinensis (Heteroptera: Nepidae).</title>
        <authorList>
            <person name="Liu X."/>
        </authorList>
    </citation>
    <scope>NUCLEOTIDE SEQUENCE [LARGE SCALE GENOMIC DNA]</scope>
    <source>
        <strain evidence="18">Cailab_2021Rc</strain>
        <tissue evidence="18">Muscle</tissue>
    </source>
</reference>
<evidence type="ECO:0000256" key="13">
    <source>
        <dbReference type="ARBA" id="ARBA00023011"/>
    </source>
</evidence>
<gene>
    <name evidence="18" type="ORF">AAG570_006553</name>
</gene>
<keyword evidence="10" id="KW-0152">Cholesterol biosynthesis</keyword>
<dbReference type="GO" id="GO:0006695">
    <property type="term" value="P:cholesterol biosynthetic process"/>
    <property type="evidence" value="ECO:0007669"/>
    <property type="project" value="UniProtKB-KW"/>
</dbReference>
<protein>
    <recommendedName>
        <fullName evidence="17">Phosphomevalonate kinase</fullName>
        <ecNumber evidence="3">2.7.4.2</ecNumber>
    </recommendedName>
</protein>